<keyword evidence="3" id="KW-0285">Flavoprotein</keyword>
<feature type="domain" description="Glucose-methanol-choline oxidoreductase N-terminal" evidence="7">
    <location>
        <begin position="220"/>
        <end position="311"/>
    </location>
</feature>
<gene>
    <name evidence="10" type="ordered locus">Zmob_0504</name>
</gene>
<dbReference type="InterPro" id="IPR000172">
    <property type="entry name" value="GMC_OxRdtase_N"/>
</dbReference>
<dbReference type="EMBL" id="CP002850">
    <property type="protein sequence ID" value="AEH62350.1"/>
    <property type="molecule type" value="Genomic_DNA"/>
</dbReference>
<evidence type="ECO:0000259" key="9">
    <source>
        <dbReference type="Pfam" id="PF05199"/>
    </source>
</evidence>
<reference evidence="10 11" key="1">
    <citation type="journal article" date="2011" name="J. Bacteriol.">
        <title>Genome sequence of the ethanol-producing Zymomonas mobilis subsp. mobilis lectotype strain ATCC 10988.</title>
        <authorList>
            <person name="Pappas K.M."/>
            <person name="Kouvelis V.N."/>
            <person name="Saunders E."/>
            <person name="Brettin T.S."/>
            <person name="Bruce D."/>
            <person name="Detter C."/>
            <person name="Balakireva M."/>
            <person name="Han C.S."/>
            <person name="Savvakis G."/>
            <person name="Kyrpides N.C."/>
            <person name="Typas M.A."/>
        </authorList>
    </citation>
    <scope>NUCLEOTIDE SEQUENCE [LARGE SCALE GENOMIC DNA]</scope>
    <source>
        <strain evidence="11">ATCC 10988 / DSM 424 / CCUG 17860 / LMG 404 / NCIMB 8938 / NRRL B-806 / ZM1</strain>
    </source>
</reference>
<organism evidence="10 11">
    <name type="scientific">Zymomonas mobilis subsp. mobilis (strain ATCC 10988 / DSM 424 / LMG 404 / NCIMB 8938 / NRRL B-806 / ZM1)</name>
    <dbReference type="NCBI Taxonomy" id="555217"/>
    <lineage>
        <taxon>Bacteria</taxon>
        <taxon>Pseudomonadati</taxon>
        <taxon>Pseudomonadota</taxon>
        <taxon>Alphaproteobacteria</taxon>
        <taxon>Sphingomonadales</taxon>
        <taxon>Zymomonadaceae</taxon>
        <taxon>Zymomonas</taxon>
    </lineage>
</organism>
<evidence type="ECO:0000256" key="6">
    <source>
        <dbReference type="SAM" id="MobiDB-lite"/>
    </source>
</evidence>
<dbReference type="GO" id="GO:0050660">
    <property type="term" value="F:flavin adenine dinucleotide binding"/>
    <property type="evidence" value="ECO:0007669"/>
    <property type="project" value="InterPro"/>
</dbReference>
<dbReference type="HOGENOM" id="CLU_008878_4_1_5"/>
<dbReference type="Gene3D" id="3.50.50.60">
    <property type="entry name" value="FAD/NAD(P)-binding domain"/>
    <property type="match status" value="2"/>
</dbReference>
<dbReference type="InterPro" id="IPR051473">
    <property type="entry name" value="P2Ox-like"/>
</dbReference>
<evidence type="ECO:0000256" key="5">
    <source>
        <dbReference type="ARBA" id="ARBA00023002"/>
    </source>
</evidence>
<evidence type="ECO:0000256" key="1">
    <source>
        <dbReference type="ARBA" id="ARBA00001974"/>
    </source>
</evidence>
<keyword evidence="4" id="KW-0274">FAD</keyword>
<dbReference type="InterPro" id="IPR007867">
    <property type="entry name" value="GMC_OxRtase_C"/>
</dbReference>
<keyword evidence="5" id="KW-0560">Oxidoreductase</keyword>
<dbReference type="AlphaFoldDB" id="A0A0H3G5E8"/>
<dbReference type="Proteomes" id="UP000001494">
    <property type="component" value="Chromosome"/>
</dbReference>
<dbReference type="KEGG" id="zmm:Zmob_0504"/>
<name>A0A0H3G5E8_ZYMMA</name>
<comment type="cofactor">
    <cofactor evidence="1">
        <name>FAD</name>
        <dbReference type="ChEBI" id="CHEBI:57692"/>
    </cofactor>
</comment>
<protein>
    <submittedName>
        <fullName evidence="10">FAD dependent oxidoreductase</fullName>
    </submittedName>
</protein>
<proteinExistence type="inferred from homology"/>
<dbReference type="OrthoDB" id="9798604at2"/>
<dbReference type="RefSeq" id="WP_014500558.1">
    <property type="nucleotide sequence ID" value="NC_017262.1"/>
</dbReference>
<dbReference type="Pfam" id="PF05199">
    <property type="entry name" value="GMC_oxred_C"/>
    <property type="match status" value="1"/>
</dbReference>
<feature type="domain" description="Glucose-methanol-choline oxidoreductase C-terminal" evidence="9">
    <location>
        <begin position="412"/>
        <end position="517"/>
    </location>
</feature>
<feature type="region of interest" description="Disordered" evidence="6">
    <location>
        <begin position="144"/>
        <end position="164"/>
    </location>
</feature>
<evidence type="ECO:0000313" key="10">
    <source>
        <dbReference type="EMBL" id="AEH62350.1"/>
    </source>
</evidence>
<sequence length="528" mass="58303">MEYDADVIVIGSGALGNNAAYELAKQGKSVIILEAGKSIPRWKITENFRTSPRKNNYNDPYPNAATAPTSFAKDYIENTGSFAYLPGMLKLVGGTTWHWAACAWRYLPSDMKLKSLYGVGRDWPISYDDLEPYYCRAEEALGVSGRSDEDQSGQGRKHFPPRSKEYPMPSDGINYMTSRMNDRLEKLGYRFVQEPSARPTNQPYDGRPACSGNNNCMPVCPIGSMYSGDVHARHSVKAGAKLLTEATAFKLEKGSGNKIEAVHYRTTKGEDKKLTARYFIVAAHGFETPKLLLMSDVANSSDQVGRNIMDHNGLAIQFLADEPLWAGRGTVEEACIVNMRDGNHRRRYAASKHNIGNAVPNMAVTERLIAQGIFGKELDERIRHDAARWVDISSMLETLPMPSNRVIPHPTKRDALGLPTLSVHYDVPAYTEAAKDIIMRDYRRIAAGMNGSIVNEVSEWQNHDHIMGSVIMGKNPADSVVNGECRSFDHHNLFLATTGVIPAAGVVNPTLTGVALAIRIADIIAREV</sequence>
<evidence type="ECO:0000256" key="3">
    <source>
        <dbReference type="ARBA" id="ARBA00022630"/>
    </source>
</evidence>
<dbReference type="SUPFAM" id="SSF51905">
    <property type="entry name" value="FAD/NAD(P)-binding domain"/>
    <property type="match status" value="1"/>
</dbReference>
<dbReference type="PANTHER" id="PTHR42784:SF1">
    <property type="entry name" value="PYRANOSE 2-OXIDASE"/>
    <property type="match status" value="1"/>
</dbReference>
<evidence type="ECO:0000259" key="8">
    <source>
        <dbReference type="Pfam" id="PF00890"/>
    </source>
</evidence>
<comment type="similarity">
    <text evidence="2">Belongs to the GMC oxidoreductase family.</text>
</comment>
<dbReference type="InterPro" id="IPR036188">
    <property type="entry name" value="FAD/NAD-bd_sf"/>
</dbReference>
<accession>A0A0H3G5E8</accession>
<dbReference type="GO" id="GO:0016614">
    <property type="term" value="F:oxidoreductase activity, acting on CH-OH group of donors"/>
    <property type="evidence" value="ECO:0007669"/>
    <property type="project" value="InterPro"/>
</dbReference>
<dbReference type="Pfam" id="PF00732">
    <property type="entry name" value="GMC_oxred_N"/>
    <property type="match status" value="1"/>
</dbReference>
<dbReference type="PANTHER" id="PTHR42784">
    <property type="entry name" value="PYRANOSE 2-OXIDASE"/>
    <property type="match status" value="1"/>
</dbReference>
<evidence type="ECO:0000313" key="11">
    <source>
        <dbReference type="Proteomes" id="UP000001494"/>
    </source>
</evidence>
<dbReference type="InterPro" id="IPR003953">
    <property type="entry name" value="FAD-dep_OxRdtase_2_FAD-bd"/>
</dbReference>
<dbReference type="eggNOG" id="COG2303">
    <property type="taxonomic scope" value="Bacteria"/>
</dbReference>
<evidence type="ECO:0000256" key="2">
    <source>
        <dbReference type="ARBA" id="ARBA00010790"/>
    </source>
</evidence>
<dbReference type="Pfam" id="PF00890">
    <property type="entry name" value="FAD_binding_2"/>
    <property type="match status" value="1"/>
</dbReference>
<evidence type="ECO:0000259" key="7">
    <source>
        <dbReference type="Pfam" id="PF00732"/>
    </source>
</evidence>
<evidence type="ECO:0000256" key="4">
    <source>
        <dbReference type="ARBA" id="ARBA00022827"/>
    </source>
</evidence>
<feature type="domain" description="FAD-dependent oxidoreductase 2 FAD-binding" evidence="8">
    <location>
        <begin position="6"/>
        <end position="38"/>
    </location>
</feature>